<sequence>MQWMPVRLAQLELPQPCVFALGGDGTVGLGYGGYSEESINTTDTGPRGRGPLRVLRAIAGRLYAAGMGRQVYRRADAGVWEVLDPPKVPVPGEIDICGFTSIDGVDEDEIWAVGYRGEIWRASGLQWSEMASPTNLTLHVVRTFKKHLVFAAGKMGLVLGFVDDAWRVLAQIPGGEDIWDLEWFGGQLFAATSTRLFKLLPDATFEEVAVPGLTSFGYLHANDGVLWSFGTLQLAWTTDAIVWTAQTPTL</sequence>
<dbReference type="STRING" id="543728.Vapar_0541"/>
<dbReference type="EMBL" id="CP001635">
    <property type="protein sequence ID" value="ACS17204.1"/>
    <property type="molecule type" value="Genomic_DNA"/>
</dbReference>
<protein>
    <submittedName>
        <fullName evidence="1">Beta-propeller repeat TECPR</fullName>
    </submittedName>
</protein>
<dbReference type="eggNOG" id="ENOG502ZC4B">
    <property type="taxonomic scope" value="Bacteria"/>
</dbReference>
<evidence type="ECO:0000313" key="1">
    <source>
        <dbReference type="EMBL" id="ACS17204.1"/>
    </source>
</evidence>
<proteinExistence type="predicted"/>
<dbReference type="KEGG" id="vap:Vapar_0541"/>
<dbReference type="InterPro" id="IPR006624">
    <property type="entry name" value="Beta-propeller_rpt_TECPR"/>
</dbReference>
<gene>
    <name evidence="1" type="ordered locus">Vapar_0541</name>
</gene>
<organism evidence="1">
    <name type="scientific">Variovorax paradoxus (strain S110)</name>
    <dbReference type="NCBI Taxonomy" id="543728"/>
    <lineage>
        <taxon>Bacteria</taxon>
        <taxon>Pseudomonadati</taxon>
        <taxon>Pseudomonadota</taxon>
        <taxon>Betaproteobacteria</taxon>
        <taxon>Burkholderiales</taxon>
        <taxon>Comamonadaceae</taxon>
        <taxon>Variovorax</taxon>
    </lineage>
</organism>
<dbReference type="SMART" id="SM00706">
    <property type="entry name" value="TECPR"/>
    <property type="match status" value="1"/>
</dbReference>
<reference evidence="1" key="1">
    <citation type="submission" date="2009-06" db="EMBL/GenBank/DDBJ databases">
        <title>Complete sequence of chromosome 1 of Variovorax paradoxus S110.</title>
        <authorList>
            <consortium name="US DOE Joint Genome Institute"/>
            <person name="Lucas S."/>
            <person name="Copeland A."/>
            <person name="Lapidus A."/>
            <person name="Glavina del Rio T."/>
            <person name="Tice H."/>
            <person name="Bruce D."/>
            <person name="Goodwin L."/>
            <person name="Pitluck S."/>
            <person name="Chertkov O."/>
            <person name="Brettin T."/>
            <person name="Detter J.C."/>
            <person name="Han C."/>
            <person name="Larimer F."/>
            <person name="Land M."/>
            <person name="Hauser L."/>
            <person name="Kyrpides N."/>
            <person name="Ovchinnikova G."/>
            <person name="Orwin P."/>
            <person name="Leadbetter J.R."/>
            <person name="Spain J.C."/>
            <person name="Han J.I."/>
        </authorList>
    </citation>
    <scope>NUCLEOTIDE SEQUENCE</scope>
    <source>
        <strain evidence="1">S110</strain>
    </source>
</reference>
<dbReference type="HOGENOM" id="CLU_1111020_0_0_4"/>
<dbReference type="AlphaFoldDB" id="C5CKA6"/>
<accession>C5CKA6</accession>
<name>C5CKA6_VARPS</name>